<dbReference type="InterPro" id="IPR000594">
    <property type="entry name" value="ThiF_NAD_FAD-bd"/>
</dbReference>
<dbReference type="SUPFAM" id="SSF69572">
    <property type="entry name" value="Activating enzymes of the ubiquitin-like proteins"/>
    <property type="match status" value="1"/>
</dbReference>
<accession>A0ABS3AVP3</accession>
<keyword evidence="3" id="KW-0808">Transferase</keyword>
<keyword evidence="4" id="KW-1185">Reference proteome</keyword>
<dbReference type="GO" id="GO:0016779">
    <property type="term" value="F:nucleotidyltransferase activity"/>
    <property type="evidence" value="ECO:0007669"/>
    <property type="project" value="UniProtKB-KW"/>
</dbReference>
<feature type="domain" description="THIF-type NAD/FAD binding fold" evidence="1">
    <location>
        <begin position="76"/>
        <end position="158"/>
    </location>
</feature>
<feature type="domain" description="ThiS-like ubiquitin" evidence="2">
    <location>
        <begin position="2"/>
        <end position="56"/>
    </location>
</feature>
<dbReference type="EMBL" id="JAFITO010000044">
    <property type="protein sequence ID" value="MBN4068727.1"/>
    <property type="molecule type" value="Genomic_DNA"/>
</dbReference>
<dbReference type="Pfam" id="PF14453">
    <property type="entry name" value="ThiS-like"/>
    <property type="match status" value="1"/>
</dbReference>
<reference evidence="3 4" key="1">
    <citation type="submission" date="2021-02" db="EMBL/GenBank/DDBJ databases">
        <title>Activity-based single-cell genomes from oceanic crustal fluid captures similar information to metagenomic and metatranscriptomic surveys with orders of magnitude less sampling.</title>
        <authorList>
            <person name="D'Angelo T.S."/>
            <person name="Orcutt B.N."/>
        </authorList>
    </citation>
    <scope>NUCLEOTIDE SEQUENCE [LARGE SCALE GENOMIC DNA]</scope>
    <source>
        <strain evidence="3">AH-315-G02</strain>
    </source>
</reference>
<dbReference type="PANTHER" id="PTHR43267">
    <property type="entry name" value="TRNA THREONYLCARBAMOYLADENOSINE DEHYDRATASE"/>
    <property type="match status" value="1"/>
</dbReference>
<dbReference type="InterPro" id="IPR035985">
    <property type="entry name" value="Ubiquitin-activating_enz"/>
</dbReference>
<organism evidence="3 4">
    <name type="scientific">Desulfotalea psychrophila</name>
    <dbReference type="NCBI Taxonomy" id="84980"/>
    <lineage>
        <taxon>Bacteria</taxon>
        <taxon>Pseudomonadati</taxon>
        <taxon>Thermodesulfobacteriota</taxon>
        <taxon>Desulfobulbia</taxon>
        <taxon>Desulfobulbales</taxon>
        <taxon>Desulfocapsaceae</taxon>
        <taxon>Desulfotalea</taxon>
    </lineage>
</organism>
<dbReference type="Gene3D" id="3.40.50.720">
    <property type="entry name" value="NAD(P)-binding Rossmann-like Domain"/>
    <property type="match status" value="1"/>
</dbReference>
<dbReference type="Proteomes" id="UP000717534">
    <property type="component" value="Unassembled WGS sequence"/>
</dbReference>
<evidence type="ECO:0000313" key="4">
    <source>
        <dbReference type="Proteomes" id="UP000717534"/>
    </source>
</evidence>
<comment type="caution">
    <text evidence="3">The sequence shown here is derived from an EMBL/GenBank/DDBJ whole genome shotgun (WGS) entry which is preliminary data.</text>
</comment>
<dbReference type="PANTHER" id="PTHR43267:SF3">
    <property type="entry name" value="THIF PROTEIN"/>
    <property type="match status" value="1"/>
</dbReference>
<dbReference type="InterPro" id="IPR032726">
    <property type="entry name" value="ThiS-like_dom"/>
</dbReference>
<sequence length="159" mass="17045">MILVNEQSIPFYNGLTMTDLAAAHAPAADIFILNGFPVQANTRINDGDSCSLIQKGVIPTPDEIDALLTARHTPGIQKKIRASTIAILGLGGLGSAVAGAMAKIGIGKMLLSDYDVVEPSNLNRQHYFVDQIGLLKTHALQQNLLRMNPSVSLKLIDEK</sequence>
<proteinExistence type="predicted"/>
<dbReference type="InterPro" id="IPR045886">
    <property type="entry name" value="ThiF/MoeB/HesA"/>
</dbReference>
<protein>
    <submittedName>
        <fullName evidence="3">ThiF family adenylyltransferase</fullName>
    </submittedName>
</protein>
<keyword evidence="3" id="KW-0548">Nucleotidyltransferase</keyword>
<gene>
    <name evidence="3" type="ORF">JYU06_04335</name>
</gene>
<evidence type="ECO:0000259" key="1">
    <source>
        <dbReference type="Pfam" id="PF00899"/>
    </source>
</evidence>
<evidence type="ECO:0000259" key="2">
    <source>
        <dbReference type="Pfam" id="PF14453"/>
    </source>
</evidence>
<dbReference type="Pfam" id="PF00899">
    <property type="entry name" value="ThiF"/>
    <property type="match status" value="1"/>
</dbReference>
<evidence type="ECO:0000313" key="3">
    <source>
        <dbReference type="EMBL" id="MBN4068727.1"/>
    </source>
</evidence>
<name>A0ABS3AVP3_9BACT</name>
<feature type="non-terminal residue" evidence="3">
    <location>
        <position position="159"/>
    </location>
</feature>